<proteinExistence type="inferred from homology"/>
<feature type="domain" description="Glycosyltransferase 2-like" evidence="5">
    <location>
        <begin position="23"/>
        <end position="188"/>
    </location>
</feature>
<protein>
    <submittedName>
        <fullName evidence="6">Glycosyltransferase</fullName>
    </submittedName>
</protein>
<dbReference type="PANTHER" id="PTHR43630:SF1">
    <property type="entry name" value="POLY-BETA-1,6-N-ACETYL-D-GLUCOSAMINE SYNTHASE"/>
    <property type="match status" value="1"/>
</dbReference>
<keyword evidence="7" id="KW-1185">Reference proteome</keyword>
<sequence length="354" mass="40181">MRSGWQKIPHFLKSAKNPITKVSVLIAARNEEEKIHLTIEDLLAQDYPKNLLEIIIVDDHSTDKTSEIIRSYANRGVKLIKLNEKEPLNSYKKKAITEAIKLSAGELIVATDADCRMKQNWLNTIVNMYETKNYNLISSPVVYFEEKSFFERLQTLEFLCLIGLGAAGIGNKMPSTCNGANLAYKKSVFIELGGFKGIDDLASGDDELFLHKVAFAHPGTIGFCKSPDAIVYTHGKPNLKEFIQQRKRWASKSVKYKDKKLIGVAVAVWLFNISLLINFILAFFYPEFLKLVAIQFIIKLASELFFLDLLVDFAKRKSLAYNVFILTFLHVIYLIFIGFAGNSGKYNWKGRMVN</sequence>
<evidence type="ECO:0000256" key="1">
    <source>
        <dbReference type="ARBA" id="ARBA00006739"/>
    </source>
</evidence>
<organism evidence="6 7">
    <name type="scientific">Pedobacter segetis</name>
    <dbReference type="NCBI Taxonomy" id="2793069"/>
    <lineage>
        <taxon>Bacteria</taxon>
        <taxon>Pseudomonadati</taxon>
        <taxon>Bacteroidota</taxon>
        <taxon>Sphingobacteriia</taxon>
        <taxon>Sphingobacteriales</taxon>
        <taxon>Sphingobacteriaceae</taxon>
        <taxon>Pedobacter</taxon>
    </lineage>
</organism>
<evidence type="ECO:0000256" key="3">
    <source>
        <dbReference type="ARBA" id="ARBA00022679"/>
    </source>
</evidence>
<dbReference type="EMBL" id="JAEHFY010000022">
    <property type="protein sequence ID" value="MBK0384110.1"/>
    <property type="molecule type" value="Genomic_DNA"/>
</dbReference>
<accession>A0ABS1BMJ0</accession>
<dbReference type="Gene3D" id="3.90.550.10">
    <property type="entry name" value="Spore Coat Polysaccharide Biosynthesis Protein SpsA, Chain A"/>
    <property type="match status" value="1"/>
</dbReference>
<keyword evidence="4" id="KW-0812">Transmembrane</keyword>
<evidence type="ECO:0000256" key="2">
    <source>
        <dbReference type="ARBA" id="ARBA00022676"/>
    </source>
</evidence>
<dbReference type="Pfam" id="PF00535">
    <property type="entry name" value="Glycos_transf_2"/>
    <property type="match status" value="1"/>
</dbReference>
<dbReference type="Proteomes" id="UP000660024">
    <property type="component" value="Unassembled WGS sequence"/>
</dbReference>
<evidence type="ECO:0000313" key="6">
    <source>
        <dbReference type="EMBL" id="MBK0384110.1"/>
    </source>
</evidence>
<dbReference type="InterPro" id="IPR001173">
    <property type="entry name" value="Glyco_trans_2-like"/>
</dbReference>
<keyword evidence="3" id="KW-0808">Transferase</keyword>
<feature type="transmembrane region" description="Helical" evidence="4">
    <location>
        <begin position="323"/>
        <end position="341"/>
    </location>
</feature>
<gene>
    <name evidence="6" type="ORF">I5M32_14160</name>
</gene>
<comment type="caution">
    <text evidence="6">The sequence shown here is derived from an EMBL/GenBank/DDBJ whole genome shotgun (WGS) entry which is preliminary data.</text>
</comment>
<feature type="transmembrane region" description="Helical" evidence="4">
    <location>
        <begin position="291"/>
        <end position="311"/>
    </location>
</feature>
<keyword evidence="2" id="KW-0328">Glycosyltransferase</keyword>
<dbReference type="InterPro" id="IPR029044">
    <property type="entry name" value="Nucleotide-diphossugar_trans"/>
</dbReference>
<reference evidence="6 7" key="1">
    <citation type="submission" date="2020-12" db="EMBL/GenBank/DDBJ databases">
        <title>Bacterial novel species Pedobacter sp. SD-b isolated from soil.</title>
        <authorList>
            <person name="Jung H.-Y."/>
        </authorList>
    </citation>
    <scope>NUCLEOTIDE SEQUENCE [LARGE SCALE GENOMIC DNA]</scope>
    <source>
        <strain evidence="6 7">SD-b</strain>
    </source>
</reference>
<dbReference type="SUPFAM" id="SSF53448">
    <property type="entry name" value="Nucleotide-diphospho-sugar transferases"/>
    <property type="match status" value="1"/>
</dbReference>
<evidence type="ECO:0000256" key="4">
    <source>
        <dbReference type="SAM" id="Phobius"/>
    </source>
</evidence>
<feature type="transmembrane region" description="Helical" evidence="4">
    <location>
        <begin position="261"/>
        <end position="285"/>
    </location>
</feature>
<keyword evidence="4" id="KW-1133">Transmembrane helix</keyword>
<keyword evidence="4" id="KW-0472">Membrane</keyword>
<evidence type="ECO:0000259" key="5">
    <source>
        <dbReference type="Pfam" id="PF00535"/>
    </source>
</evidence>
<dbReference type="PANTHER" id="PTHR43630">
    <property type="entry name" value="POLY-BETA-1,6-N-ACETYL-D-GLUCOSAMINE SYNTHASE"/>
    <property type="match status" value="1"/>
</dbReference>
<comment type="similarity">
    <text evidence="1">Belongs to the glycosyltransferase 2 family.</text>
</comment>
<dbReference type="CDD" id="cd04192">
    <property type="entry name" value="GT_2_like_e"/>
    <property type="match status" value="1"/>
</dbReference>
<evidence type="ECO:0000313" key="7">
    <source>
        <dbReference type="Proteomes" id="UP000660024"/>
    </source>
</evidence>
<name>A0ABS1BMJ0_9SPHI</name>